<dbReference type="InterPro" id="IPR050385">
    <property type="entry name" value="Archaeal_FAD_synthase"/>
</dbReference>
<dbReference type="SUPFAM" id="SSF52374">
    <property type="entry name" value="Nucleotidylyl transferase"/>
    <property type="match status" value="1"/>
</dbReference>
<organism evidence="4 5">
    <name type="scientific">Tomitella cavernea</name>
    <dbReference type="NCBI Taxonomy" id="1387982"/>
    <lineage>
        <taxon>Bacteria</taxon>
        <taxon>Bacillati</taxon>
        <taxon>Actinomycetota</taxon>
        <taxon>Actinomycetes</taxon>
        <taxon>Mycobacteriales</taxon>
        <taxon>Tomitella</taxon>
    </lineage>
</organism>
<dbReference type="PANTHER" id="PTHR43793:SF2">
    <property type="entry name" value="BIFUNCTIONAL PROTEIN HLDE"/>
    <property type="match status" value="1"/>
</dbReference>
<dbReference type="Pfam" id="PF01467">
    <property type="entry name" value="CTP_transf_like"/>
    <property type="match status" value="1"/>
</dbReference>
<evidence type="ECO:0000256" key="1">
    <source>
        <dbReference type="ARBA" id="ARBA00022679"/>
    </source>
</evidence>
<reference evidence="5" key="1">
    <citation type="journal article" date="2019" name="Int. J. Syst. Evol. Microbiol.">
        <title>The Global Catalogue of Microorganisms (GCM) 10K type strain sequencing project: providing services to taxonomists for standard genome sequencing and annotation.</title>
        <authorList>
            <consortium name="The Broad Institute Genomics Platform"/>
            <consortium name="The Broad Institute Genome Sequencing Center for Infectious Disease"/>
            <person name="Wu L."/>
            <person name="Ma J."/>
        </authorList>
    </citation>
    <scope>NUCLEOTIDE SEQUENCE [LARGE SCALE GENOMIC DNA]</scope>
    <source>
        <strain evidence="5">JCM 18542</strain>
    </source>
</reference>
<dbReference type="EMBL" id="BAABKQ010000001">
    <property type="protein sequence ID" value="GAA4810656.1"/>
    <property type="molecule type" value="Genomic_DNA"/>
</dbReference>
<dbReference type="NCBIfam" id="TIGR00125">
    <property type="entry name" value="cyt_tran_rel"/>
    <property type="match status" value="1"/>
</dbReference>
<dbReference type="InterPro" id="IPR014729">
    <property type="entry name" value="Rossmann-like_a/b/a_fold"/>
</dbReference>
<accession>A0ABP9CLI4</accession>
<gene>
    <name evidence="4" type="primary">rfaE2</name>
    <name evidence="4" type="ORF">GCM10023353_13770</name>
</gene>
<proteinExistence type="predicted"/>
<dbReference type="Gene3D" id="3.40.50.620">
    <property type="entry name" value="HUPs"/>
    <property type="match status" value="1"/>
</dbReference>
<dbReference type="InterPro" id="IPR004821">
    <property type="entry name" value="Cyt_trans-like"/>
</dbReference>
<feature type="domain" description="Cytidyltransferase-like" evidence="3">
    <location>
        <begin position="27"/>
        <end position="95"/>
    </location>
</feature>
<sequence>MDNAEVTRQHLAAAWTTPDPPSRPVVATGAFDILHVGHLRLLGEAHRRGRPLVVGVEDDERIRAWKGMTRPINSAVDRAAMLAALRCVDGAFIISGDPDVAGWREYCRVLEPIEPHALVFTVGDPHAEPKRLAAGALGAEVWEVPHVPKRSTTRIAGRLAGH</sequence>
<keyword evidence="5" id="KW-1185">Reference proteome</keyword>
<evidence type="ECO:0000256" key="2">
    <source>
        <dbReference type="ARBA" id="ARBA00022695"/>
    </source>
</evidence>
<dbReference type="GO" id="GO:0016779">
    <property type="term" value="F:nucleotidyltransferase activity"/>
    <property type="evidence" value="ECO:0007669"/>
    <property type="project" value="UniProtKB-KW"/>
</dbReference>
<protein>
    <submittedName>
        <fullName evidence="4">D-glycero-beta-D-manno-heptose 1-phosphate adenylyltransferase</fullName>
    </submittedName>
</protein>
<evidence type="ECO:0000313" key="5">
    <source>
        <dbReference type="Proteomes" id="UP001500839"/>
    </source>
</evidence>
<dbReference type="PANTHER" id="PTHR43793">
    <property type="entry name" value="FAD SYNTHASE"/>
    <property type="match status" value="1"/>
</dbReference>
<dbReference type="Proteomes" id="UP001500839">
    <property type="component" value="Unassembled WGS sequence"/>
</dbReference>
<keyword evidence="2 4" id="KW-0548">Nucleotidyltransferase</keyword>
<evidence type="ECO:0000259" key="3">
    <source>
        <dbReference type="Pfam" id="PF01467"/>
    </source>
</evidence>
<name>A0ABP9CLI4_9ACTN</name>
<comment type="caution">
    <text evidence="4">The sequence shown here is derived from an EMBL/GenBank/DDBJ whole genome shotgun (WGS) entry which is preliminary data.</text>
</comment>
<keyword evidence="1" id="KW-0808">Transferase</keyword>
<evidence type="ECO:0000313" key="4">
    <source>
        <dbReference type="EMBL" id="GAA4810656.1"/>
    </source>
</evidence>